<dbReference type="Proteomes" id="UP001144978">
    <property type="component" value="Unassembled WGS sequence"/>
</dbReference>
<organism evidence="1 2">
    <name type="scientific">Trametes sanguinea</name>
    <dbReference type="NCBI Taxonomy" id="158606"/>
    <lineage>
        <taxon>Eukaryota</taxon>
        <taxon>Fungi</taxon>
        <taxon>Dikarya</taxon>
        <taxon>Basidiomycota</taxon>
        <taxon>Agaricomycotina</taxon>
        <taxon>Agaricomycetes</taxon>
        <taxon>Polyporales</taxon>
        <taxon>Polyporaceae</taxon>
        <taxon>Trametes</taxon>
    </lineage>
</organism>
<sequence length="114" mass="12246">MFTKQAVPSPRSQTTAPAFAESVTVTLCIFLPVRPIVADDQAWQYVPLSVHNVYTADVWPPQSSQHTQGAPAKSAASLFKASDDGTASVRIVGSHFGWELQNGDSSFANLRIGN</sequence>
<gene>
    <name evidence="1" type="ORF">NUW54_g12791</name>
</gene>
<name>A0ACC1MTV8_9APHY</name>
<accession>A0ACC1MTV8</accession>
<comment type="caution">
    <text evidence="1">The sequence shown here is derived from an EMBL/GenBank/DDBJ whole genome shotgun (WGS) entry which is preliminary data.</text>
</comment>
<dbReference type="EMBL" id="JANSHE010005603">
    <property type="protein sequence ID" value="KAJ2970168.1"/>
    <property type="molecule type" value="Genomic_DNA"/>
</dbReference>
<proteinExistence type="predicted"/>
<evidence type="ECO:0000313" key="1">
    <source>
        <dbReference type="EMBL" id="KAJ2970168.1"/>
    </source>
</evidence>
<keyword evidence="2" id="KW-1185">Reference proteome</keyword>
<reference evidence="1" key="1">
    <citation type="submission" date="2022-08" db="EMBL/GenBank/DDBJ databases">
        <title>Genome Sequence of Pycnoporus sanguineus.</title>
        <authorList>
            <person name="Buettner E."/>
        </authorList>
    </citation>
    <scope>NUCLEOTIDE SEQUENCE</scope>
    <source>
        <strain evidence="1">CG-C14</strain>
    </source>
</reference>
<protein>
    <submittedName>
        <fullName evidence="1">Uncharacterized protein</fullName>
    </submittedName>
</protein>
<evidence type="ECO:0000313" key="2">
    <source>
        <dbReference type="Proteomes" id="UP001144978"/>
    </source>
</evidence>